<dbReference type="SUPFAM" id="SSF57196">
    <property type="entry name" value="EGF/Laminin"/>
    <property type="match status" value="1"/>
</dbReference>
<sequence length="107" mass="11766">MKKTISFISGSRECTCECNQDYFGDGFTICLQNEPCARHNCSENAQCKISLGGDPTCECVDGYHGDGYHCVKFDPCASCHKFATCKNSHVTNQSKLKGVTLRLTIKS</sequence>
<comment type="caution">
    <text evidence="3">Lacks conserved residue(s) required for the propagation of feature annotation.</text>
</comment>
<organism evidence="5 6">
    <name type="scientific">Oikopleura dioica</name>
    <name type="common">Tunicate</name>
    <dbReference type="NCBI Taxonomy" id="34765"/>
    <lineage>
        <taxon>Eukaryota</taxon>
        <taxon>Metazoa</taxon>
        <taxon>Chordata</taxon>
        <taxon>Tunicata</taxon>
        <taxon>Appendicularia</taxon>
        <taxon>Copelata</taxon>
        <taxon>Oikopleuridae</taxon>
        <taxon>Oikopleura</taxon>
    </lineage>
</organism>
<keyword evidence="2" id="KW-1015">Disulfide bond</keyword>
<evidence type="ECO:0000313" key="6">
    <source>
        <dbReference type="Proteomes" id="UP001158576"/>
    </source>
</evidence>
<gene>
    <name evidence="5" type="ORF">OKIOD_LOCUS698</name>
</gene>
<dbReference type="SMART" id="SM00181">
    <property type="entry name" value="EGF"/>
    <property type="match status" value="1"/>
</dbReference>
<dbReference type="Pfam" id="PF12947">
    <property type="entry name" value="EGF_3"/>
    <property type="match status" value="1"/>
</dbReference>
<protein>
    <submittedName>
        <fullName evidence="5">Oidioi.mRNA.OKI2018_I69.PAR.g9140.t1.cds</fullName>
    </submittedName>
</protein>
<feature type="domain" description="EGF-like" evidence="4">
    <location>
        <begin position="32"/>
        <end position="71"/>
    </location>
</feature>
<keyword evidence="1 3" id="KW-0245">EGF-like domain</keyword>
<evidence type="ECO:0000256" key="2">
    <source>
        <dbReference type="ARBA" id="ARBA00023157"/>
    </source>
</evidence>
<reference evidence="5 6" key="1">
    <citation type="submission" date="2021-04" db="EMBL/GenBank/DDBJ databases">
        <authorList>
            <person name="Bliznina A."/>
        </authorList>
    </citation>
    <scope>NUCLEOTIDE SEQUENCE [LARGE SCALE GENOMIC DNA]</scope>
</reference>
<dbReference type="PROSITE" id="PS01186">
    <property type="entry name" value="EGF_2"/>
    <property type="match status" value="1"/>
</dbReference>
<dbReference type="InterPro" id="IPR024731">
    <property type="entry name" value="NELL2-like_EGF"/>
</dbReference>
<accession>A0ABN7RN82</accession>
<evidence type="ECO:0000259" key="4">
    <source>
        <dbReference type="PROSITE" id="PS50026"/>
    </source>
</evidence>
<dbReference type="Gene3D" id="2.10.25.10">
    <property type="entry name" value="Laminin"/>
    <property type="match status" value="1"/>
</dbReference>
<name>A0ABN7RN82_OIKDI</name>
<dbReference type="Proteomes" id="UP001158576">
    <property type="component" value="Chromosome PAR"/>
</dbReference>
<dbReference type="EMBL" id="OU015568">
    <property type="protein sequence ID" value="CAG5078981.1"/>
    <property type="molecule type" value="Genomic_DNA"/>
</dbReference>
<keyword evidence="6" id="KW-1185">Reference proteome</keyword>
<evidence type="ECO:0000313" key="5">
    <source>
        <dbReference type="EMBL" id="CAG5078981.1"/>
    </source>
</evidence>
<dbReference type="InterPro" id="IPR000742">
    <property type="entry name" value="EGF"/>
</dbReference>
<proteinExistence type="predicted"/>
<dbReference type="PROSITE" id="PS50026">
    <property type="entry name" value="EGF_3"/>
    <property type="match status" value="1"/>
</dbReference>
<evidence type="ECO:0000256" key="3">
    <source>
        <dbReference type="PROSITE-ProRule" id="PRU00076"/>
    </source>
</evidence>
<evidence type="ECO:0000256" key="1">
    <source>
        <dbReference type="ARBA" id="ARBA00022536"/>
    </source>
</evidence>